<dbReference type="PANTHER" id="PTHR42648:SF11">
    <property type="entry name" value="TRANSPOSON TY4-P GAG-POL POLYPROTEIN"/>
    <property type="match status" value="1"/>
</dbReference>
<keyword evidence="4" id="KW-0479">Metal-binding</keyword>
<dbReference type="Gene3D" id="3.30.420.10">
    <property type="entry name" value="Ribonuclease H-like superfamily/Ribonuclease H"/>
    <property type="match status" value="1"/>
</dbReference>
<keyword evidence="11" id="KW-0808">Transferase</keyword>
<dbReference type="SUPFAM" id="SSF53098">
    <property type="entry name" value="Ribonuclease H-like"/>
    <property type="match status" value="1"/>
</dbReference>
<evidence type="ECO:0000256" key="1">
    <source>
        <dbReference type="ARBA" id="ARBA00022578"/>
    </source>
</evidence>
<keyword evidence="11" id="KW-0239">DNA-directed DNA polymerase</keyword>
<keyword evidence="8" id="KW-0694">RNA-binding</keyword>
<evidence type="ECO:0000256" key="4">
    <source>
        <dbReference type="ARBA" id="ARBA00022723"/>
    </source>
</evidence>
<comment type="caution">
    <text evidence="16">The sequence shown here is derived from an EMBL/GenBank/DDBJ whole genome shotgun (WGS) entry which is preliminary data.</text>
</comment>
<dbReference type="InterPro" id="IPR012337">
    <property type="entry name" value="RNaseH-like_sf"/>
</dbReference>
<dbReference type="EMBL" id="AVOT02002169">
    <property type="protein sequence ID" value="MBW0469388.1"/>
    <property type="molecule type" value="Genomic_DNA"/>
</dbReference>
<evidence type="ECO:0000259" key="15">
    <source>
        <dbReference type="PROSITE" id="PS50994"/>
    </source>
</evidence>
<organism evidence="16 17">
    <name type="scientific">Austropuccinia psidii MF-1</name>
    <dbReference type="NCBI Taxonomy" id="1389203"/>
    <lineage>
        <taxon>Eukaryota</taxon>
        <taxon>Fungi</taxon>
        <taxon>Dikarya</taxon>
        <taxon>Basidiomycota</taxon>
        <taxon>Pucciniomycotina</taxon>
        <taxon>Pucciniomycetes</taxon>
        <taxon>Pucciniales</taxon>
        <taxon>Sphaerophragmiaceae</taxon>
        <taxon>Austropuccinia</taxon>
    </lineage>
</organism>
<evidence type="ECO:0000256" key="12">
    <source>
        <dbReference type="ARBA" id="ARBA00023172"/>
    </source>
</evidence>
<dbReference type="OrthoDB" id="3257332at2759"/>
<keyword evidence="3" id="KW-0540">Nuclease</keyword>
<dbReference type="PROSITE" id="PS50994">
    <property type="entry name" value="INTEGRASE"/>
    <property type="match status" value="1"/>
</dbReference>
<keyword evidence="1" id="KW-0815">Transposition</keyword>
<evidence type="ECO:0000256" key="9">
    <source>
        <dbReference type="ARBA" id="ARBA00022908"/>
    </source>
</evidence>
<evidence type="ECO:0000256" key="2">
    <source>
        <dbReference type="ARBA" id="ARBA00022695"/>
    </source>
</evidence>
<keyword evidence="10" id="KW-0695">RNA-directed DNA polymerase</keyword>
<dbReference type="PANTHER" id="PTHR42648">
    <property type="entry name" value="TRANSPOSASE, PUTATIVE-RELATED"/>
    <property type="match status" value="1"/>
</dbReference>
<accession>A0A9Q3GJ51</accession>
<reference evidence="16" key="1">
    <citation type="submission" date="2021-03" db="EMBL/GenBank/DDBJ databases">
        <title>Draft genome sequence of rust myrtle Austropuccinia psidii MF-1, a brazilian biotype.</title>
        <authorList>
            <person name="Quecine M.C."/>
            <person name="Pachon D.M.R."/>
            <person name="Bonatelli M.L."/>
            <person name="Correr F.H."/>
            <person name="Franceschini L.M."/>
            <person name="Leite T.F."/>
            <person name="Margarido G.R.A."/>
            <person name="Almeida C.A."/>
            <person name="Ferrarezi J.A."/>
            <person name="Labate C.A."/>
        </authorList>
    </citation>
    <scope>NUCLEOTIDE SEQUENCE</scope>
    <source>
        <strain evidence="16">MF-1</strain>
    </source>
</reference>
<evidence type="ECO:0000313" key="17">
    <source>
        <dbReference type="Proteomes" id="UP000765509"/>
    </source>
</evidence>
<comment type="catalytic activity">
    <reaction evidence="14">
        <text>DNA(n) + a 2'-deoxyribonucleoside 5'-triphosphate = DNA(n+1) + diphosphate</text>
        <dbReference type="Rhea" id="RHEA:22508"/>
        <dbReference type="Rhea" id="RHEA-COMP:17339"/>
        <dbReference type="Rhea" id="RHEA-COMP:17340"/>
        <dbReference type="ChEBI" id="CHEBI:33019"/>
        <dbReference type="ChEBI" id="CHEBI:61560"/>
        <dbReference type="ChEBI" id="CHEBI:173112"/>
        <dbReference type="EC" id="2.7.7.7"/>
    </reaction>
</comment>
<proteinExistence type="predicted"/>
<dbReference type="GO" id="GO:0003723">
    <property type="term" value="F:RNA binding"/>
    <property type="evidence" value="ECO:0007669"/>
    <property type="project" value="UniProtKB-KW"/>
</dbReference>
<keyword evidence="2" id="KW-0548">Nucleotidyltransferase</keyword>
<keyword evidence="17" id="KW-1185">Reference proteome</keyword>
<dbReference type="Proteomes" id="UP000765509">
    <property type="component" value="Unassembled WGS sequence"/>
</dbReference>
<evidence type="ECO:0000256" key="10">
    <source>
        <dbReference type="ARBA" id="ARBA00022918"/>
    </source>
</evidence>
<dbReference type="GO" id="GO:0015074">
    <property type="term" value="P:DNA integration"/>
    <property type="evidence" value="ECO:0007669"/>
    <property type="project" value="UniProtKB-KW"/>
</dbReference>
<name>A0A9Q3GJ51_9BASI</name>
<keyword evidence="7" id="KW-0460">Magnesium</keyword>
<dbReference type="GO" id="GO:0046872">
    <property type="term" value="F:metal ion binding"/>
    <property type="evidence" value="ECO:0007669"/>
    <property type="project" value="UniProtKB-KW"/>
</dbReference>
<feature type="domain" description="Integrase catalytic" evidence="15">
    <location>
        <begin position="63"/>
        <end position="167"/>
    </location>
</feature>
<dbReference type="GO" id="GO:0004519">
    <property type="term" value="F:endonuclease activity"/>
    <property type="evidence" value="ECO:0007669"/>
    <property type="project" value="UniProtKB-KW"/>
</dbReference>
<evidence type="ECO:0000256" key="6">
    <source>
        <dbReference type="ARBA" id="ARBA00022801"/>
    </source>
</evidence>
<evidence type="ECO:0000256" key="3">
    <source>
        <dbReference type="ARBA" id="ARBA00022722"/>
    </source>
</evidence>
<dbReference type="AlphaFoldDB" id="A0A9Q3GJ51"/>
<evidence type="ECO:0000313" key="16">
    <source>
        <dbReference type="EMBL" id="MBW0469388.1"/>
    </source>
</evidence>
<evidence type="ECO:0000256" key="13">
    <source>
        <dbReference type="ARBA" id="ARBA00048173"/>
    </source>
</evidence>
<keyword evidence="12" id="KW-0233">DNA recombination</keyword>
<dbReference type="GO" id="GO:0003964">
    <property type="term" value="F:RNA-directed DNA polymerase activity"/>
    <property type="evidence" value="ECO:0007669"/>
    <property type="project" value="UniProtKB-KW"/>
</dbReference>
<comment type="catalytic activity">
    <reaction evidence="13">
        <text>DNA(n) + a 2'-deoxyribonucleoside 5'-triphosphate = DNA(n+1) + diphosphate</text>
        <dbReference type="Rhea" id="RHEA:22508"/>
        <dbReference type="Rhea" id="RHEA-COMP:17339"/>
        <dbReference type="Rhea" id="RHEA-COMP:17340"/>
        <dbReference type="ChEBI" id="CHEBI:33019"/>
        <dbReference type="ChEBI" id="CHEBI:61560"/>
        <dbReference type="ChEBI" id="CHEBI:173112"/>
        <dbReference type="EC" id="2.7.7.49"/>
    </reaction>
</comment>
<evidence type="ECO:0000256" key="11">
    <source>
        <dbReference type="ARBA" id="ARBA00022932"/>
    </source>
</evidence>
<gene>
    <name evidence="16" type="ORF">O181_009103</name>
</gene>
<keyword evidence="6" id="KW-0378">Hydrolase</keyword>
<dbReference type="InterPro" id="IPR001584">
    <property type="entry name" value="Integrase_cat-core"/>
</dbReference>
<sequence length="167" mass="18475">MAVVRGEESDRSAVVSSSSCLFEMNPISLPASVLLSPHGWHNHLGHACNNIVYPLKACYEAPEAILDAIKQLQVQLGATPKVLQTDNVWEFTSTSFTNAIAKLGITFCPSLPYSPQENGEAECLNWMLGDMARAMMIQSHMPECFWQFAYSSAAFIHNRLPNLQCLN</sequence>
<dbReference type="InterPro" id="IPR036397">
    <property type="entry name" value="RNaseH_sf"/>
</dbReference>
<dbReference type="GO" id="GO:0005634">
    <property type="term" value="C:nucleus"/>
    <property type="evidence" value="ECO:0007669"/>
    <property type="project" value="UniProtKB-ARBA"/>
</dbReference>
<dbReference type="GO" id="GO:0016787">
    <property type="term" value="F:hydrolase activity"/>
    <property type="evidence" value="ECO:0007669"/>
    <property type="project" value="UniProtKB-KW"/>
</dbReference>
<dbReference type="GO" id="GO:0003887">
    <property type="term" value="F:DNA-directed DNA polymerase activity"/>
    <property type="evidence" value="ECO:0007669"/>
    <property type="project" value="UniProtKB-KW"/>
</dbReference>
<dbReference type="GO" id="GO:0006310">
    <property type="term" value="P:DNA recombination"/>
    <property type="evidence" value="ECO:0007669"/>
    <property type="project" value="UniProtKB-KW"/>
</dbReference>
<dbReference type="GO" id="GO:0032196">
    <property type="term" value="P:transposition"/>
    <property type="evidence" value="ECO:0007669"/>
    <property type="project" value="UniProtKB-KW"/>
</dbReference>
<keyword evidence="9" id="KW-0229">DNA integration</keyword>
<evidence type="ECO:0000256" key="8">
    <source>
        <dbReference type="ARBA" id="ARBA00022884"/>
    </source>
</evidence>
<evidence type="ECO:0000256" key="5">
    <source>
        <dbReference type="ARBA" id="ARBA00022759"/>
    </source>
</evidence>
<protein>
    <recommendedName>
        <fullName evidence="15">Integrase catalytic domain-containing protein</fullName>
    </recommendedName>
</protein>
<evidence type="ECO:0000256" key="14">
    <source>
        <dbReference type="ARBA" id="ARBA00049244"/>
    </source>
</evidence>
<evidence type="ECO:0000256" key="7">
    <source>
        <dbReference type="ARBA" id="ARBA00022842"/>
    </source>
</evidence>
<dbReference type="InterPro" id="IPR039537">
    <property type="entry name" value="Retrotran_Ty1/copia-like"/>
</dbReference>
<keyword evidence="5" id="KW-0255">Endonuclease</keyword>